<organism evidence="3 4">
    <name type="scientific">Acidithiobacillus marinus</name>
    <dbReference type="NCBI Taxonomy" id="187490"/>
    <lineage>
        <taxon>Bacteria</taxon>
        <taxon>Pseudomonadati</taxon>
        <taxon>Pseudomonadota</taxon>
        <taxon>Acidithiobacillia</taxon>
        <taxon>Acidithiobacillales</taxon>
        <taxon>Acidithiobacillaceae</taxon>
        <taxon>Acidithiobacillus</taxon>
    </lineage>
</organism>
<dbReference type="EMBL" id="MXAV01000031">
    <property type="protein sequence ID" value="PKY10899.1"/>
    <property type="molecule type" value="Genomic_DNA"/>
</dbReference>
<dbReference type="RefSeq" id="WP_101537681.1">
    <property type="nucleotide sequence ID" value="NZ_MXAV01000031.1"/>
</dbReference>
<name>A0A2I1DLZ9_9PROT</name>
<dbReference type="OrthoDB" id="9155556at2"/>
<keyword evidence="1" id="KW-0732">Signal</keyword>
<feature type="signal peptide" evidence="1">
    <location>
        <begin position="1"/>
        <end position="22"/>
    </location>
</feature>
<dbReference type="InterPro" id="IPR007110">
    <property type="entry name" value="Ig-like_dom"/>
</dbReference>
<gene>
    <name evidence="3" type="ORF">B1757_07205</name>
</gene>
<dbReference type="PROSITE" id="PS50835">
    <property type="entry name" value="IG_LIKE"/>
    <property type="match status" value="1"/>
</dbReference>
<dbReference type="AlphaFoldDB" id="A0A2I1DLZ9"/>
<proteinExistence type="predicted"/>
<dbReference type="InParanoid" id="A0A2I1DLZ9"/>
<feature type="domain" description="Ig-like" evidence="2">
    <location>
        <begin position="65"/>
        <end position="143"/>
    </location>
</feature>
<feature type="chain" id="PRO_5014116862" description="Ig-like domain-containing protein" evidence="1">
    <location>
        <begin position="23"/>
        <end position="152"/>
    </location>
</feature>
<evidence type="ECO:0000313" key="4">
    <source>
        <dbReference type="Proteomes" id="UP000234329"/>
    </source>
</evidence>
<dbReference type="InterPro" id="IPR022061">
    <property type="entry name" value="DUF3617"/>
</dbReference>
<reference evidence="3 4" key="1">
    <citation type="submission" date="2017-03" db="EMBL/GenBank/DDBJ databases">
        <title>Draft genime sequence of the acidophilic sulfur-oxidizing bacterium Acidithiobacillus sp. SH, isolated from seawater.</title>
        <authorList>
            <person name="Sharmin S."/>
            <person name="Tokuhisa M."/>
            <person name="Kanao T."/>
            <person name="Kamimura K."/>
        </authorList>
    </citation>
    <scope>NUCLEOTIDE SEQUENCE [LARGE SCALE GENOMIC DNA]</scope>
    <source>
        <strain evidence="3 4">SH</strain>
    </source>
</reference>
<protein>
    <recommendedName>
        <fullName evidence="2">Ig-like domain-containing protein</fullName>
    </recommendedName>
</protein>
<evidence type="ECO:0000259" key="2">
    <source>
        <dbReference type="PROSITE" id="PS50835"/>
    </source>
</evidence>
<evidence type="ECO:0000313" key="3">
    <source>
        <dbReference type="EMBL" id="PKY10899.1"/>
    </source>
</evidence>
<comment type="caution">
    <text evidence="3">The sequence shown here is derived from an EMBL/GenBank/DDBJ whole genome shotgun (WGS) entry which is preliminary data.</text>
</comment>
<evidence type="ECO:0000256" key="1">
    <source>
        <dbReference type="SAM" id="SignalP"/>
    </source>
</evidence>
<accession>A0A2I1DLZ9</accession>
<dbReference type="Pfam" id="PF12276">
    <property type="entry name" value="DUF3617"/>
    <property type="match status" value="1"/>
</dbReference>
<keyword evidence="4" id="KW-1185">Reference proteome</keyword>
<sequence>MMRSVGIAALLLTGSLSVSAVAADAPMQPGLWVIHVSGVTKVSSPPLSTPMERSTQICVKAHQKPESVFLPQGSDRCTGSHKPLPDGKTQWTFHCQAPGASIIQVGWFRTSPHHLHAHWVITAEVHSEAHYETTTDLQMQGTYLSAHCGKVK</sequence>
<dbReference type="Proteomes" id="UP000234329">
    <property type="component" value="Unassembled WGS sequence"/>
</dbReference>